<organism evidence="1 2">
    <name type="scientific">Enterocloster aldenensis</name>
    <dbReference type="NCBI Taxonomy" id="358742"/>
    <lineage>
        <taxon>Bacteria</taxon>
        <taxon>Bacillati</taxon>
        <taxon>Bacillota</taxon>
        <taxon>Clostridia</taxon>
        <taxon>Lachnospirales</taxon>
        <taxon>Lachnospiraceae</taxon>
        <taxon>Enterocloster</taxon>
    </lineage>
</organism>
<gene>
    <name evidence="1" type="ORF">G5B36_25220</name>
</gene>
<evidence type="ECO:0000313" key="1">
    <source>
        <dbReference type="EMBL" id="NSJ51975.1"/>
    </source>
</evidence>
<protein>
    <recommendedName>
        <fullName evidence="3">Chemotaxis protein</fullName>
    </recommendedName>
</protein>
<name>A0ABX2HUF8_9FIRM</name>
<dbReference type="RefSeq" id="WP_165643022.1">
    <property type="nucleotide sequence ID" value="NZ_JAAITT010000053.1"/>
</dbReference>
<reference evidence="1 2" key="1">
    <citation type="journal article" date="2020" name="Cell Host Microbe">
        <title>Functional and Genomic Variation between Human-Derived Isolates of Lachnospiraceae Reveals Inter- and Intra-Species Diversity.</title>
        <authorList>
            <person name="Sorbara M.T."/>
            <person name="Littmann E.R."/>
            <person name="Fontana E."/>
            <person name="Moody T.U."/>
            <person name="Kohout C.E."/>
            <person name="Gjonbalaj M."/>
            <person name="Eaton V."/>
            <person name="Seok R."/>
            <person name="Leiner I.M."/>
            <person name="Pamer E.G."/>
        </authorList>
    </citation>
    <scope>NUCLEOTIDE SEQUENCE [LARGE SCALE GENOMIC DNA]</scope>
    <source>
        <strain evidence="1 2">MSK.1.17</strain>
    </source>
</reference>
<evidence type="ECO:0008006" key="3">
    <source>
        <dbReference type="Google" id="ProtNLM"/>
    </source>
</evidence>
<dbReference type="Proteomes" id="UP000669239">
    <property type="component" value="Unassembled WGS sequence"/>
</dbReference>
<evidence type="ECO:0000313" key="2">
    <source>
        <dbReference type="Proteomes" id="UP000669239"/>
    </source>
</evidence>
<comment type="caution">
    <text evidence="1">The sequence shown here is derived from an EMBL/GenBank/DDBJ whole genome shotgun (WGS) entry which is preliminary data.</text>
</comment>
<accession>A0ABX2HUF8</accession>
<sequence length="92" mass="10988">MNELEEQAKKLMATRVREVRDEYGMSRSKTYDLEVKEHVARMDRILHSLSDEDHEWLDNQLLDKFCVCETECRELYMAGFRDAMRLLMTIGL</sequence>
<dbReference type="EMBL" id="JAAITT010000053">
    <property type="protein sequence ID" value="NSJ51975.1"/>
    <property type="molecule type" value="Genomic_DNA"/>
</dbReference>
<keyword evidence="2" id="KW-1185">Reference proteome</keyword>
<proteinExistence type="predicted"/>